<organism evidence="2 3">
    <name type="scientific">Phytophthora boehmeriae</name>
    <dbReference type="NCBI Taxonomy" id="109152"/>
    <lineage>
        <taxon>Eukaryota</taxon>
        <taxon>Sar</taxon>
        <taxon>Stramenopiles</taxon>
        <taxon>Oomycota</taxon>
        <taxon>Peronosporomycetes</taxon>
        <taxon>Peronosporales</taxon>
        <taxon>Peronosporaceae</taxon>
        <taxon>Phytophthora</taxon>
    </lineage>
</organism>
<proteinExistence type="predicted"/>
<evidence type="ECO:0000313" key="3">
    <source>
        <dbReference type="Proteomes" id="UP000693981"/>
    </source>
</evidence>
<accession>A0A8T1WX80</accession>
<dbReference type="AlphaFoldDB" id="A0A8T1WX80"/>
<evidence type="ECO:0000313" key="2">
    <source>
        <dbReference type="EMBL" id="KAG7396170.1"/>
    </source>
</evidence>
<feature type="compositionally biased region" description="Basic and acidic residues" evidence="1">
    <location>
        <begin position="111"/>
        <end position="124"/>
    </location>
</feature>
<feature type="compositionally biased region" description="Low complexity" evidence="1">
    <location>
        <begin position="88"/>
        <end position="98"/>
    </location>
</feature>
<evidence type="ECO:0000256" key="1">
    <source>
        <dbReference type="SAM" id="MobiDB-lite"/>
    </source>
</evidence>
<feature type="compositionally biased region" description="Acidic residues" evidence="1">
    <location>
        <begin position="159"/>
        <end position="172"/>
    </location>
</feature>
<dbReference type="EMBL" id="JAGDFL010000169">
    <property type="protein sequence ID" value="KAG7396170.1"/>
    <property type="molecule type" value="Genomic_DNA"/>
</dbReference>
<gene>
    <name evidence="2" type="ORF">PHYBOEH_002667</name>
</gene>
<comment type="caution">
    <text evidence="2">The sequence shown here is derived from an EMBL/GenBank/DDBJ whole genome shotgun (WGS) entry which is preliminary data.</text>
</comment>
<keyword evidence="3" id="KW-1185">Reference proteome</keyword>
<sequence>MFIPGNEIVNVRFTFSRGNNRSHNGSTNISQQSEEVEALEIGTSERDVMSLSGAFSPGAELESALNSAAVDDAEGPDDITVPEVGGSTDTNNVTTTTQNDDELSVPVDSEQSPHDDGHPSDYPENKIPMVEQVEPTYSSVDTKDIISIPAEQSNREKNSEDEDEAYDGDDFDPCPSARYNDDTTPENEDKIEASGYGSEFEDDTFNVDLKAFSPRVGGNNQENDEEGEVSYSHDGFVD</sequence>
<feature type="region of interest" description="Disordered" evidence="1">
    <location>
        <begin position="70"/>
        <end position="238"/>
    </location>
</feature>
<protein>
    <submittedName>
        <fullName evidence="2">Uncharacterized protein</fullName>
    </submittedName>
</protein>
<dbReference type="OrthoDB" id="127924at2759"/>
<name>A0A8T1WX80_9STRA</name>
<reference evidence="2" key="1">
    <citation type="submission" date="2021-02" db="EMBL/GenBank/DDBJ databases">
        <authorList>
            <person name="Palmer J.M."/>
        </authorList>
    </citation>
    <scope>NUCLEOTIDE SEQUENCE</scope>
    <source>
        <strain evidence="2">SCRP23</strain>
    </source>
</reference>
<dbReference type="Proteomes" id="UP000693981">
    <property type="component" value="Unassembled WGS sequence"/>
</dbReference>